<dbReference type="InterPro" id="IPR052241">
    <property type="entry name" value="SLC66/Scramblase_ANY1"/>
</dbReference>
<feature type="transmembrane region" description="Helical" evidence="5">
    <location>
        <begin position="119"/>
        <end position="139"/>
    </location>
</feature>
<evidence type="ECO:0000256" key="4">
    <source>
        <dbReference type="ARBA" id="ARBA00023136"/>
    </source>
</evidence>
<dbReference type="GeneID" id="11533909"/>
<proteinExistence type="predicted"/>
<evidence type="ECO:0000256" key="1">
    <source>
        <dbReference type="ARBA" id="ARBA00004141"/>
    </source>
</evidence>
<dbReference type="RefSeq" id="XP_003686888.1">
    <property type="nucleotide sequence ID" value="XM_003686840.1"/>
</dbReference>
<dbReference type="Proteomes" id="UP000005666">
    <property type="component" value="Chromosome 8"/>
</dbReference>
<dbReference type="GO" id="GO:0010008">
    <property type="term" value="C:endosome membrane"/>
    <property type="evidence" value="ECO:0007669"/>
    <property type="project" value="EnsemblFungi"/>
</dbReference>
<dbReference type="HOGENOM" id="CLU_049047_1_1_1"/>
<keyword evidence="2 5" id="KW-0812">Transmembrane</keyword>
<evidence type="ECO:0000256" key="3">
    <source>
        <dbReference type="ARBA" id="ARBA00022989"/>
    </source>
</evidence>
<evidence type="ECO:0008006" key="8">
    <source>
        <dbReference type="Google" id="ProtNLM"/>
    </source>
</evidence>
<dbReference type="GO" id="GO:0005769">
    <property type="term" value="C:early endosome"/>
    <property type="evidence" value="ECO:0007669"/>
    <property type="project" value="EnsemblFungi"/>
</dbReference>
<dbReference type="GO" id="GO:0005829">
    <property type="term" value="C:cytosol"/>
    <property type="evidence" value="ECO:0007669"/>
    <property type="project" value="GOC"/>
</dbReference>
<dbReference type="Pfam" id="PF04193">
    <property type="entry name" value="PQ-loop"/>
    <property type="match status" value="1"/>
</dbReference>
<feature type="transmembrane region" description="Helical" evidence="5">
    <location>
        <begin position="92"/>
        <end position="113"/>
    </location>
</feature>
<keyword evidence="4 5" id="KW-0472">Membrane</keyword>
<dbReference type="STRING" id="1071381.G8BWK3"/>
<dbReference type="GO" id="GO:0042147">
    <property type="term" value="P:retrograde transport, endosome to Golgi"/>
    <property type="evidence" value="ECO:0007669"/>
    <property type="project" value="EnsemblFungi"/>
</dbReference>
<feature type="transmembrane region" description="Helical" evidence="5">
    <location>
        <begin position="227"/>
        <end position="246"/>
    </location>
</feature>
<gene>
    <name evidence="6" type="primary">TPHA0H02510</name>
    <name evidence="6" type="ordered locus">TPHA_0H02510</name>
</gene>
<comment type="subcellular location">
    <subcellularLocation>
        <location evidence="1">Membrane</location>
        <topology evidence="1">Multi-pass membrane protein</topology>
    </subcellularLocation>
</comment>
<evidence type="ECO:0000256" key="2">
    <source>
        <dbReference type="ARBA" id="ARBA00022692"/>
    </source>
</evidence>
<dbReference type="KEGG" id="tpf:TPHA_0H02510"/>
<keyword evidence="3 5" id="KW-1133">Transmembrane helix</keyword>
<dbReference type="OrthoDB" id="292213at2759"/>
<dbReference type="GO" id="GO:0017128">
    <property type="term" value="F:phospholipid scramblase activity"/>
    <property type="evidence" value="ECO:0007669"/>
    <property type="project" value="EnsemblFungi"/>
</dbReference>
<feature type="transmembrane region" description="Helical" evidence="5">
    <location>
        <begin position="318"/>
        <end position="341"/>
    </location>
</feature>
<feature type="transmembrane region" description="Helical" evidence="5">
    <location>
        <begin position="293"/>
        <end position="312"/>
    </location>
</feature>
<dbReference type="PANTHER" id="PTHR14856:SF9">
    <property type="entry name" value="PQ-LOOP REPEAT-CONTAINING PROTEIN 1"/>
    <property type="match status" value="1"/>
</dbReference>
<reference evidence="6 7" key="1">
    <citation type="journal article" date="2011" name="Proc. Natl. Acad. Sci. U.S.A.">
        <title>Evolutionary erosion of yeast sex chromosomes by mating-type switching accidents.</title>
        <authorList>
            <person name="Gordon J.L."/>
            <person name="Armisen D."/>
            <person name="Proux-Wera E."/>
            <person name="Oheigeartaigh S.S."/>
            <person name="Byrne K.P."/>
            <person name="Wolfe K.H."/>
        </authorList>
    </citation>
    <scope>NUCLEOTIDE SEQUENCE [LARGE SCALE GENOMIC DNA]</scope>
    <source>
        <strain evidence="7">ATCC 24235 / CBS 4417 / NBRC 1672 / NRRL Y-8282 / UCD 70-5</strain>
    </source>
</reference>
<sequence length="382" mass="43921">MPEDVVTTTIANAVATTAVAEAISEVIDASVTTTKNTYADAIAAYFPIVDQFYIPDWFTIQFIANNIISFTPLFSYGTTVISIQRSQTSLGFSLDICATMLIASILRVCYYLITPYDLSLLRQSLVMIFIQLILLNTTLKFRPIEYQYDNLLAVESFQKLFHDIFLEYFATDKPLQNWKTIINNLTFTKVTGFLGKCGLVIVYKTLKFFDPSYKRILSFWQWNNDTIFWKFIAYFACLNFFFTLFVVKIMDWPTIAEWVGSIFGSLGLLIESLLPLPQISILHKLKSIQGFKLILLVSWLCGDTLKITYLIFGASNISYMFVVFALFQMSLDFYIAGQYIYYRFYYETFRHDNEASMALNTGDIELRNFNVTVDGSSNNNSY</sequence>
<organism evidence="6 7">
    <name type="scientific">Tetrapisispora phaffii (strain ATCC 24235 / CBS 4417 / NBRC 1672 / NRRL Y-8282 / UCD 70-5)</name>
    <name type="common">Yeast</name>
    <name type="synonym">Fabospora phaffii</name>
    <dbReference type="NCBI Taxonomy" id="1071381"/>
    <lineage>
        <taxon>Eukaryota</taxon>
        <taxon>Fungi</taxon>
        <taxon>Dikarya</taxon>
        <taxon>Ascomycota</taxon>
        <taxon>Saccharomycotina</taxon>
        <taxon>Saccharomycetes</taxon>
        <taxon>Saccharomycetales</taxon>
        <taxon>Saccharomycetaceae</taxon>
        <taxon>Tetrapisispora</taxon>
    </lineage>
</organism>
<dbReference type="OMA" id="QMSLDIY"/>
<dbReference type="Gene3D" id="1.20.1280.290">
    <property type="match status" value="1"/>
</dbReference>
<dbReference type="AlphaFoldDB" id="G8BWK3"/>
<dbReference type="GO" id="GO:0036258">
    <property type="term" value="P:multivesicular body assembly"/>
    <property type="evidence" value="ECO:0007669"/>
    <property type="project" value="EnsemblFungi"/>
</dbReference>
<evidence type="ECO:0000256" key="5">
    <source>
        <dbReference type="SAM" id="Phobius"/>
    </source>
</evidence>
<name>G8BWK3_TETPH</name>
<evidence type="ECO:0000313" key="7">
    <source>
        <dbReference type="Proteomes" id="UP000005666"/>
    </source>
</evidence>
<feature type="transmembrane region" description="Helical" evidence="5">
    <location>
        <begin position="258"/>
        <end position="281"/>
    </location>
</feature>
<dbReference type="InterPro" id="IPR006603">
    <property type="entry name" value="PQ-loop_rpt"/>
</dbReference>
<dbReference type="eggNOG" id="KOG2913">
    <property type="taxonomic scope" value="Eukaryota"/>
</dbReference>
<dbReference type="GO" id="GO:0032588">
    <property type="term" value="C:trans-Golgi network membrane"/>
    <property type="evidence" value="ECO:0007669"/>
    <property type="project" value="EnsemblFungi"/>
</dbReference>
<protein>
    <recommendedName>
        <fullName evidence="8">PQ-loop repeat-containing protein 1</fullName>
    </recommendedName>
</protein>
<dbReference type="PANTHER" id="PTHR14856">
    <property type="entry name" value="PQ-LOOP REPEAT-CONTAINING PROTEIN 1-LIKE PROTEIN"/>
    <property type="match status" value="1"/>
</dbReference>
<evidence type="ECO:0000313" key="6">
    <source>
        <dbReference type="EMBL" id="CCE64454.1"/>
    </source>
</evidence>
<accession>G8BWK3</accession>
<keyword evidence="7" id="KW-1185">Reference proteome</keyword>
<dbReference type="EMBL" id="HE612863">
    <property type="protein sequence ID" value="CCE64454.1"/>
    <property type="molecule type" value="Genomic_DNA"/>
</dbReference>